<name>A0A0S7C023_9BACT</name>
<evidence type="ECO:0000259" key="2">
    <source>
        <dbReference type="Pfam" id="PF18962"/>
    </source>
</evidence>
<sequence>MKRLTLIAAVLLLSSGLYAQSQRLVLLEHFTQASCGPCATYNPSIHTLLVNNPDKITSINYHTSWPGFDPMYNHNTVDNAGRTSYYNVSSVPNSVLDGNFYNGHPNGWNINSVNQRYAVPSPCNLMAFQRLSSGQDTLFVTLVVEATAEITGQIAATAAVIEKHIHFNSAPGSNGEKDFYNVMKKLLPSKSGQSLPTPMAAGDYLIIESYWVLANVYNINELSLVGYVQNTLSKEIYQSCNLTPGNYVGLYANDVEVLSLPNMTDRYCNETLNPLLRFRNNGNNAVTAVELNYQVNDEETFVYNWTGNLDPLQSVEIELPALNYQLQENNQLKVWAASVNGGSDGYTRNDTLVHDFATALQTTRDLLVKVRTDNNPHETTWEIKNMAGEVVASGGPYTESGTVINTDVQLEADGCYDFFVYDAGGNGICCTNGAGFVRLSSGSQTIAQGTDFGSMLTAQFNVVSVGVSHLPVLTEFEVYPNPAGEQVFIGFTPERNQTVKISIINQLGQRVYINEMNAPADLIQKIDINTSNWPAGIYMIQLDNGNGISSRKLSVSR</sequence>
<dbReference type="Pfam" id="PF18962">
    <property type="entry name" value="Por_Secre_tail"/>
    <property type="match status" value="1"/>
</dbReference>
<feature type="domain" description="Secretion system C-terminal sorting" evidence="2">
    <location>
        <begin position="478"/>
        <end position="554"/>
    </location>
</feature>
<dbReference type="InterPro" id="IPR013783">
    <property type="entry name" value="Ig-like_fold"/>
</dbReference>
<dbReference type="Gene3D" id="2.60.40.10">
    <property type="entry name" value="Immunoglobulins"/>
    <property type="match status" value="1"/>
</dbReference>
<dbReference type="OrthoDB" id="6278496at2"/>
<dbReference type="NCBIfam" id="TIGR04183">
    <property type="entry name" value="Por_Secre_tail"/>
    <property type="match status" value="1"/>
</dbReference>
<keyword evidence="4" id="KW-1185">Reference proteome</keyword>
<organism evidence="3">
    <name type="scientific">Lentimicrobium saccharophilum</name>
    <dbReference type="NCBI Taxonomy" id="1678841"/>
    <lineage>
        <taxon>Bacteria</taxon>
        <taxon>Pseudomonadati</taxon>
        <taxon>Bacteroidota</taxon>
        <taxon>Bacteroidia</taxon>
        <taxon>Bacteroidales</taxon>
        <taxon>Lentimicrobiaceae</taxon>
        <taxon>Lentimicrobium</taxon>
    </lineage>
</organism>
<reference evidence="3" key="1">
    <citation type="journal article" date="2015" name="Genome Announc.">
        <title>Draft Genome Sequence of Bacteroidales Strain TBC1, a Novel Isolate from a Methanogenic Wastewater Treatment System.</title>
        <authorList>
            <person name="Tourlousse D.M."/>
            <person name="Matsuura N."/>
            <person name="Sun L."/>
            <person name="Toyonaga M."/>
            <person name="Kuroda K."/>
            <person name="Ohashi A."/>
            <person name="Cruz R."/>
            <person name="Yamaguchi T."/>
            <person name="Sekiguchi Y."/>
        </authorList>
    </citation>
    <scope>NUCLEOTIDE SEQUENCE [LARGE SCALE GENOMIC DNA]</scope>
    <source>
        <strain evidence="3">TBC1</strain>
    </source>
</reference>
<evidence type="ECO:0000256" key="1">
    <source>
        <dbReference type="SAM" id="SignalP"/>
    </source>
</evidence>
<dbReference type="AlphaFoldDB" id="A0A0S7C023"/>
<keyword evidence="1" id="KW-0732">Signal</keyword>
<evidence type="ECO:0000313" key="4">
    <source>
        <dbReference type="Proteomes" id="UP000053091"/>
    </source>
</evidence>
<dbReference type="STRING" id="1678841.TBC1_11593"/>
<accession>A0A0S7C023</accession>
<dbReference type="RefSeq" id="WP_137305396.1">
    <property type="nucleotide sequence ID" value="NZ_DF968182.1"/>
</dbReference>
<gene>
    <name evidence="3" type="ORF">TBC1_11593</name>
</gene>
<dbReference type="EMBL" id="DF968182">
    <property type="protein sequence ID" value="GAP42464.1"/>
    <property type="molecule type" value="Genomic_DNA"/>
</dbReference>
<proteinExistence type="predicted"/>
<evidence type="ECO:0000313" key="3">
    <source>
        <dbReference type="EMBL" id="GAP42464.1"/>
    </source>
</evidence>
<dbReference type="InterPro" id="IPR026444">
    <property type="entry name" value="Secre_tail"/>
</dbReference>
<dbReference type="Proteomes" id="UP000053091">
    <property type="component" value="Unassembled WGS sequence"/>
</dbReference>
<feature type="chain" id="PRO_5006633457" evidence="1">
    <location>
        <begin position="20"/>
        <end position="557"/>
    </location>
</feature>
<feature type="signal peptide" evidence="1">
    <location>
        <begin position="1"/>
        <end position="19"/>
    </location>
</feature>
<protein>
    <submittedName>
        <fullName evidence="3">Protein containing Por secretion system C-terminal sorting domain</fullName>
    </submittedName>
</protein>